<dbReference type="InterPro" id="IPR004404">
    <property type="entry name" value="DihydroxyA_deHydtase"/>
</dbReference>
<dbReference type="InterPro" id="IPR037237">
    <property type="entry name" value="IlvD/EDD_N"/>
</dbReference>
<protein>
    <recommendedName>
        <fullName evidence="14 15">Dihydroxy-acid dehydratase</fullName>
        <shortName evidence="15">DAD</shortName>
        <ecNumber evidence="14 15">4.2.1.9</ecNumber>
    </recommendedName>
</protein>
<dbReference type="GO" id="GO:0051537">
    <property type="term" value="F:2 iron, 2 sulfur cluster binding"/>
    <property type="evidence" value="ECO:0007669"/>
    <property type="project" value="UniProtKB-UniRule"/>
</dbReference>
<evidence type="ECO:0000259" key="17">
    <source>
        <dbReference type="Pfam" id="PF24877"/>
    </source>
</evidence>
<comment type="subunit">
    <text evidence="15">Homodimer.</text>
</comment>
<keyword evidence="3 15" id="KW-0028">Amino-acid biosynthesis</keyword>
<keyword evidence="5 15" id="KW-0479">Metal-binding</keyword>
<dbReference type="InterPro" id="IPR042096">
    <property type="entry name" value="Dihydro-acid_dehy_C"/>
</dbReference>
<dbReference type="PROSITE" id="PS00887">
    <property type="entry name" value="ILVD_EDD_2"/>
    <property type="match status" value="1"/>
</dbReference>
<dbReference type="UniPathway" id="UPA00049">
    <property type="reaction ID" value="UER00061"/>
</dbReference>
<organism evidence="18 19">
    <name type="scientific">Parenemella sanctibonifatiensis</name>
    <dbReference type="NCBI Taxonomy" id="2016505"/>
    <lineage>
        <taxon>Bacteria</taxon>
        <taxon>Bacillati</taxon>
        <taxon>Actinomycetota</taxon>
        <taxon>Actinomycetes</taxon>
        <taxon>Propionibacteriales</taxon>
        <taxon>Propionibacteriaceae</taxon>
        <taxon>Parenemella</taxon>
    </lineage>
</organism>
<evidence type="ECO:0000259" key="16">
    <source>
        <dbReference type="Pfam" id="PF00920"/>
    </source>
</evidence>
<keyword evidence="10 15" id="KW-0100">Branched-chain amino acid biosynthesis</keyword>
<evidence type="ECO:0000256" key="15">
    <source>
        <dbReference type="HAMAP-Rule" id="MF_00012"/>
    </source>
</evidence>
<comment type="similarity">
    <text evidence="2 15">Belongs to the IlvD/Edd family.</text>
</comment>
<evidence type="ECO:0000256" key="8">
    <source>
        <dbReference type="ARBA" id="ARBA00023014"/>
    </source>
</evidence>
<evidence type="ECO:0000256" key="10">
    <source>
        <dbReference type="ARBA" id="ARBA00023304"/>
    </source>
</evidence>
<dbReference type="EC" id="4.2.1.9" evidence="14 15"/>
<evidence type="ECO:0000256" key="7">
    <source>
        <dbReference type="ARBA" id="ARBA00023004"/>
    </source>
</evidence>
<feature type="modified residue" description="N6-carboxylysine" evidence="15">
    <location>
        <position position="124"/>
    </location>
</feature>
<feature type="active site" description="Proton acceptor" evidence="15">
    <location>
        <position position="520"/>
    </location>
</feature>
<comment type="cofactor">
    <cofactor evidence="1 15">
        <name>Mg(2+)</name>
        <dbReference type="ChEBI" id="CHEBI:18420"/>
    </cofactor>
</comment>
<dbReference type="InterPro" id="IPR000581">
    <property type="entry name" value="ILV_EDD_N"/>
</dbReference>
<keyword evidence="4 15" id="KW-0001">2Fe-2S</keyword>
<dbReference type="HAMAP" id="MF_00012">
    <property type="entry name" value="IlvD"/>
    <property type="match status" value="1"/>
</dbReference>
<dbReference type="Pfam" id="PF24877">
    <property type="entry name" value="ILV_EDD_C"/>
    <property type="match status" value="1"/>
</dbReference>
<dbReference type="FunFam" id="3.50.30.80:FF:000001">
    <property type="entry name" value="Dihydroxy-acid dehydratase"/>
    <property type="match status" value="1"/>
</dbReference>
<keyword evidence="6 15" id="KW-0460">Magnesium</keyword>
<evidence type="ECO:0000256" key="5">
    <source>
        <dbReference type="ARBA" id="ARBA00022723"/>
    </source>
</evidence>
<dbReference type="NCBIfam" id="NF009103">
    <property type="entry name" value="PRK12448.1"/>
    <property type="match status" value="1"/>
</dbReference>
<dbReference type="Pfam" id="PF00920">
    <property type="entry name" value="ILVD_EDD_N"/>
    <property type="match status" value="1"/>
</dbReference>
<dbReference type="SUPFAM" id="SSF143975">
    <property type="entry name" value="IlvD/EDD N-terminal domain-like"/>
    <property type="match status" value="1"/>
</dbReference>
<dbReference type="InterPro" id="IPR056740">
    <property type="entry name" value="ILV_EDD_C"/>
</dbReference>
<evidence type="ECO:0000313" key="18">
    <source>
        <dbReference type="EMBL" id="OYN87660.1"/>
    </source>
</evidence>
<dbReference type="Proteomes" id="UP000216533">
    <property type="component" value="Unassembled WGS sequence"/>
</dbReference>
<evidence type="ECO:0000256" key="13">
    <source>
        <dbReference type="ARBA" id="ARBA00029437"/>
    </source>
</evidence>
<comment type="caution">
    <text evidence="18">The sequence shown here is derived from an EMBL/GenBank/DDBJ whole genome shotgun (WGS) entry which is preliminary data.</text>
</comment>
<accession>A0A255E8P8</accession>
<evidence type="ECO:0000256" key="6">
    <source>
        <dbReference type="ARBA" id="ARBA00022842"/>
    </source>
</evidence>
<feature type="binding site" evidence="15">
    <location>
        <position position="494"/>
    </location>
    <ligand>
        <name>Mg(2+)</name>
        <dbReference type="ChEBI" id="CHEBI:18420"/>
    </ligand>
</feature>
<reference evidence="18 19" key="1">
    <citation type="submission" date="2017-07" db="EMBL/GenBank/DDBJ databases">
        <title>Draft whole genome sequences of clinical Proprionibacteriaceae strains.</title>
        <authorList>
            <person name="Bernier A.-M."/>
            <person name="Bernard K."/>
            <person name="Domingo M.-C."/>
        </authorList>
    </citation>
    <scope>NUCLEOTIDE SEQUENCE [LARGE SCALE GENOMIC DNA]</scope>
    <source>
        <strain evidence="18 19">NML 160184</strain>
    </source>
</reference>
<comment type="pathway">
    <text evidence="12 15">Amino-acid biosynthesis; L-valine biosynthesis; L-valine from pyruvate: step 3/4.</text>
</comment>
<evidence type="ECO:0000256" key="14">
    <source>
        <dbReference type="ARBA" id="ARBA00029490"/>
    </source>
</evidence>
<evidence type="ECO:0000256" key="12">
    <source>
        <dbReference type="ARBA" id="ARBA00029436"/>
    </source>
</evidence>
<dbReference type="UniPathway" id="UPA00047">
    <property type="reaction ID" value="UER00057"/>
</dbReference>
<dbReference type="PANTHER" id="PTHR43661">
    <property type="entry name" value="D-XYLONATE DEHYDRATASE"/>
    <property type="match status" value="1"/>
</dbReference>
<sequence>MPALRSRTVTHGRNMAGARALMRATGMTESDFGKPIVAIANSFTQFVPGHVHLKDMGQLVAESIAEAGGVGKEFNTIAVDDGIAMGHDGMLYSLPSREVIADSVEYMVNAHQADALVCISNCDKITPGMLLAALRLNIPTVFVSGGPMEAGKATIGADGTVTRLDLVDAMVRSVDPNTPDEDLLAIEQEACPTCGSCSGMFTANSMNCLTEALGLSLPGNGSTLATSAARKVLFEDAGRIVVELANRYYGEDDASVLPRNIATKDAFENAMRLDIAMGGSTNTVLHLLAAAVEAGVDFDQHDIDALSRVTPCICKVAPNSGKFYMEDVHRAGGIPAILAELDNGGLLNRDVHSIHSPTLDAWLGEWNIRSGKASDDAIELFHAAPGGVRTTEPFSSTNRWDSLDTDPKEGCIRSVEFAYTTDGGLAVLYGNLATDGAIVKTAGVPEEQWVFRGRAKVSESQEAAVGAILGGQIESGDIVIVRYEGPKGGPGMQEMLYPTAYLKGVGLGPKCALITDGRFSGGSSGLSIGHVSPEAAAGGTIGLVEDGDMIEISIPERRIHLDVDDAELERRRAVADQHGWKPQQREREVSTALKVYAMLAQSADKGAARRPL</sequence>
<dbReference type="PROSITE" id="PS00886">
    <property type="entry name" value="ILVD_EDD_1"/>
    <property type="match status" value="1"/>
</dbReference>
<evidence type="ECO:0000313" key="19">
    <source>
        <dbReference type="Proteomes" id="UP000216533"/>
    </source>
</evidence>
<comment type="caution">
    <text evidence="15">Lacks conserved residue(s) required for the propagation of feature annotation.</text>
</comment>
<name>A0A255E8P8_9ACTN</name>
<dbReference type="NCBIfam" id="TIGR00110">
    <property type="entry name" value="ilvD"/>
    <property type="match status" value="1"/>
</dbReference>
<evidence type="ECO:0000256" key="1">
    <source>
        <dbReference type="ARBA" id="ARBA00001946"/>
    </source>
</evidence>
<feature type="binding site" description="via carbamate group" evidence="15">
    <location>
        <position position="124"/>
    </location>
    <ligand>
        <name>Mg(2+)</name>
        <dbReference type="ChEBI" id="CHEBI:18420"/>
    </ligand>
</feature>
<dbReference type="EMBL" id="NMVI01000016">
    <property type="protein sequence ID" value="OYN87660.1"/>
    <property type="molecule type" value="Genomic_DNA"/>
</dbReference>
<dbReference type="GO" id="GO:0009099">
    <property type="term" value="P:L-valine biosynthetic process"/>
    <property type="evidence" value="ECO:0007669"/>
    <property type="project" value="UniProtKB-UniRule"/>
</dbReference>
<feature type="domain" description="Dihydroxy-acid/6-phosphogluconate dehydratase N-terminal" evidence="16">
    <location>
        <begin position="34"/>
        <end position="360"/>
    </location>
</feature>
<dbReference type="InterPro" id="IPR020558">
    <property type="entry name" value="DiOHA_6PGluconate_deHydtase_CS"/>
</dbReference>
<evidence type="ECO:0000256" key="4">
    <source>
        <dbReference type="ARBA" id="ARBA00022714"/>
    </source>
</evidence>
<comment type="catalytic activity">
    <reaction evidence="15">
        <text>(2R,3R)-2,3-dihydroxy-3-methylpentanoate = (S)-3-methyl-2-oxopentanoate + H2O</text>
        <dbReference type="Rhea" id="RHEA:27694"/>
        <dbReference type="ChEBI" id="CHEBI:15377"/>
        <dbReference type="ChEBI" id="CHEBI:35146"/>
        <dbReference type="ChEBI" id="CHEBI:49258"/>
        <dbReference type="EC" id="4.2.1.9"/>
    </reaction>
</comment>
<keyword evidence="7 15" id="KW-0408">Iron</keyword>
<proteinExistence type="inferred from homology"/>
<comment type="catalytic activity">
    <reaction evidence="11">
        <text>(2R)-2,3-dihydroxy-3-methylbutanoate = 3-methyl-2-oxobutanoate + H2O</text>
        <dbReference type="Rhea" id="RHEA:24809"/>
        <dbReference type="ChEBI" id="CHEBI:11851"/>
        <dbReference type="ChEBI" id="CHEBI:15377"/>
        <dbReference type="ChEBI" id="CHEBI:49072"/>
        <dbReference type="EC" id="4.2.1.9"/>
    </reaction>
    <physiologicalReaction direction="left-to-right" evidence="11">
        <dbReference type="Rhea" id="RHEA:24810"/>
    </physiologicalReaction>
</comment>
<dbReference type="PANTHER" id="PTHR43661:SF3">
    <property type="entry name" value="D-XYLONATE DEHYDRATASE YAGF-RELATED"/>
    <property type="match status" value="1"/>
</dbReference>
<gene>
    <name evidence="15" type="primary">ilvD</name>
    <name evidence="18" type="ORF">CGZ92_08160</name>
</gene>
<dbReference type="SUPFAM" id="SSF52016">
    <property type="entry name" value="LeuD/IlvD-like"/>
    <property type="match status" value="1"/>
</dbReference>
<dbReference type="Gene3D" id="3.50.30.80">
    <property type="entry name" value="IlvD/EDD C-terminal domain-like"/>
    <property type="match status" value="1"/>
</dbReference>
<dbReference type="GO" id="GO:0009097">
    <property type="term" value="P:isoleucine biosynthetic process"/>
    <property type="evidence" value="ECO:0007669"/>
    <property type="project" value="UniProtKB-UniRule"/>
</dbReference>
<evidence type="ECO:0000256" key="9">
    <source>
        <dbReference type="ARBA" id="ARBA00023239"/>
    </source>
</evidence>
<keyword evidence="8 15" id="KW-0411">Iron-sulfur</keyword>
<feature type="binding site" evidence="15">
    <location>
        <position position="81"/>
    </location>
    <ligand>
        <name>Mg(2+)</name>
        <dbReference type="ChEBI" id="CHEBI:18420"/>
    </ligand>
</feature>
<feature type="domain" description="Dihydroxy-acid/6-phosphogluconate dehydratase C-terminal" evidence="17">
    <location>
        <begin position="411"/>
        <end position="607"/>
    </location>
</feature>
<dbReference type="RefSeq" id="WP_094450878.1">
    <property type="nucleotide sequence ID" value="NZ_NMVI01000016.1"/>
</dbReference>
<dbReference type="AlphaFoldDB" id="A0A255E8P8"/>
<comment type="pathway">
    <text evidence="13 15">Amino-acid biosynthesis; L-isoleucine biosynthesis; L-isoleucine from 2-oxobutanoate: step 3/4.</text>
</comment>
<evidence type="ECO:0000256" key="3">
    <source>
        <dbReference type="ARBA" id="ARBA00022605"/>
    </source>
</evidence>
<dbReference type="GO" id="GO:0000287">
    <property type="term" value="F:magnesium ion binding"/>
    <property type="evidence" value="ECO:0007669"/>
    <property type="project" value="UniProtKB-UniRule"/>
</dbReference>
<evidence type="ECO:0000256" key="11">
    <source>
        <dbReference type="ARBA" id="ARBA00029304"/>
    </source>
</evidence>
<evidence type="ECO:0000256" key="2">
    <source>
        <dbReference type="ARBA" id="ARBA00006486"/>
    </source>
</evidence>
<comment type="cofactor">
    <cofactor evidence="15">
        <name>[2Fe-2S] cluster</name>
        <dbReference type="ChEBI" id="CHEBI:190135"/>
    </cofactor>
    <text evidence="15">Binds 1 [2Fe-2S] cluster per subunit. This cluster acts as a Lewis acid cofactor.</text>
</comment>
<comment type="function">
    <text evidence="15">Functions in the biosynthesis of branched-chain amino acids. Catalyzes the dehydration of (2R,3R)-2,3-dihydroxy-3-methylpentanoate (2,3-dihydroxy-3-methylvalerate) into 2-oxo-3-methylpentanoate (2-oxo-3-methylvalerate) and of (2R)-2,3-dihydroxy-3-methylbutanoate (2,3-dihydroxyisovalerate) into 2-oxo-3-methylbutanoate (2-oxoisovalerate), the penultimate precursor to L-isoleucine and L-valine, respectively.</text>
</comment>
<keyword evidence="9 15" id="KW-0456">Lyase</keyword>
<dbReference type="GO" id="GO:0005829">
    <property type="term" value="C:cytosol"/>
    <property type="evidence" value="ECO:0007669"/>
    <property type="project" value="TreeGrafter"/>
</dbReference>
<feature type="binding site" evidence="15">
    <location>
        <position position="123"/>
    </location>
    <ligand>
        <name>Mg(2+)</name>
        <dbReference type="ChEBI" id="CHEBI:18420"/>
    </ligand>
</feature>
<dbReference type="GO" id="GO:0004160">
    <property type="term" value="F:dihydroxy-acid dehydratase activity"/>
    <property type="evidence" value="ECO:0007669"/>
    <property type="project" value="UniProtKB-UniRule"/>
</dbReference>